<dbReference type="EMBL" id="GEGO01000187">
    <property type="protein sequence ID" value="JAR95217.1"/>
    <property type="molecule type" value="Transcribed_RNA"/>
</dbReference>
<reference evidence="2" key="1">
    <citation type="journal article" date="2018" name="PLoS Negl. Trop. Dis.">
        <title>Sialome diversity of ticks revealed by RNAseq of single tick salivary glands.</title>
        <authorList>
            <person name="Perner J."/>
            <person name="Kropackova S."/>
            <person name="Kopacek P."/>
            <person name="Ribeiro J.M."/>
        </authorList>
    </citation>
    <scope>NUCLEOTIDE SEQUENCE</scope>
    <source>
        <strain evidence="2">Siblings of single egg batch collected in Ceske Budejovice</strain>
        <tissue evidence="2">Salivary glands</tissue>
    </source>
</reference>
<protein>
    <submittedName>
        <fullName evidence="2">Putative secreted protein</fullName>
    </submittedName>
</protein>
<evidence type="ECO:0000313" key="2">
    <source>
        <dbReference type="EMBL" id="JAR95217.1"/>
    </source>
</evidence>
<keyword evidence="1" id="KW-1133">Transmembrane helix</keyword>
<dbReference type="AlphaFoldDB" id="A0A147BWQ5"/>
<feature type="transmembrane region" description="Helical" evidence="1">
    <location>
        <begin position="12"/>
        <end position="32"/>
    </location>
</feature>
<name>A0A147BWQ5_IXORI</name>
<accession>A0A147BWQ5</accession>
<sequence length="75" mass="8448">MFSCVFCNHVCHVQSTCVFFILFWSCGFLLLARGVRTLSSSEQTNLGVVQPPPHARLARDWFSHVVTVFITTLTS</sequence>
<keyword evidence="1" id="KW-0812">Transmembrane</keyword>
<organism evidence="2">
    <name type="scientific">Ixodes ricinus</name>
    <name type="common">Common tick</name>
    <name type="synonym">Acarus ricinus</name>
    <dbReference type="NCBI Taxonomy" id="34613"/>
    <lineage>
        <taxon>Eukaryota</taxon>
        <taxon>Metazoa</taxon>
        <taxon>Ecdysozoa</taxon>
        <taxon>Arthropoda</taxon>
        <taxon>Chelicerata</taxon>
        <taxon>Arachnida</taxon>
        <taxon>Acari</taxon>
        <taxon>Parasitiformes</taxon>
        <taxon>Ixodida</taxon>
        <taxon>Ixodoidea</taxon>
        <taxon>Ixodidae</taxon>
        <taxon>Ixodinae</taxon>
        <taxon>Ixodes</taxon>
    </lineage>
</organism>
<proteinExistence type="predicted"/>
<keyword evidence="1" id="KW-0472">Membrane</keyword>
<evidence type="ECO:0000256" key="1">
    <source>
        <dbReference type="SAM" id="Phobius"/>
    </source>
</evidence>